<gene>
    <name evidence="1" type="ORF">MARGE09_P2341</name>
</gene>
<sequence length="274" mass="30679">MAQDDDKALIEAALDNLLEPIVAMLLRNGVTYQEFATFSKNTFVSVAQRDFGVRGRPTNSSRISAMTGIDRREVGRIKDLLACESPVGQVRESQDRMSRVVRGWYEDADFLDKHGHPSQLPTEDGEISFKELVRRHGGGLPFKAVLKELLAAGNIKVLDNDILRVLKPYYSPPGSNPEALLRAGTVINELSNTLLHNLYVAPNKKKETPRFERRASSNDINVKDSEAFKAFLNIEGQAFLERVAVWINDHQIETEDTSKTVRLGVGVYGIERKN</sequence>
<keyword evidence="2" id="KW-1185">Reference proteome</keyword>
<dbReference type="RefSeq" id="WP_236982302.1">
    <property type="nucleotide sequence ID" value="NZ_AP023086.1"/>
</dbReference>
<reference evidence="1 2" key="1">
    <citation type="journal article" date="2022" name="IScience">
        <title>An ultrasensitive nanofiber-based assay for enzymatic hydrolysis and deep-sea microbial degradation of cellulose.</title>
        <authorList>
            <person name="Tsudome M."/>
            <person name="Tachioka M."/>
            <person name="Miyazaki M."/>
            <person name="Uchimura K."/>
            <person name="Tsuda M."/>
            <person name="Takaki Y."/>
            <person name="Deguchi S."/>
        </authorList>
    </citation>
    <scope>NUCLEOTIDE SEQUENCE [LARGE SCALE GENOMIC DNA]</scope>
    <source>
        <strain evidence="1 2">GE09</strain>
    </source>
</reference>
<proteinExistence type="predicted"/>
<dbReference type="Proteomes" id="UP001320119">
    <property type="component" value="Chromosome"/>
</dbReference>
<dbReference type="InterPro" id="IPR045445">
    <property type="entry name" value="DUF6502"/>
</dbReference>
<dbReference type="AlphaFoldDB" id="A0AAN1WIB9"/>
<organism evidence="1 2">
    <name type="scientific">Marinagarivorans cellulosilyticus</name>
    <dbReference type="NCBI Taxonomy" id="2721545"/>
    <lineage>
        <taxon>Bacteria</taxon>
        <taxon>Pseudomonadati</taxon>
        <taxon>Pseudomonadota</taxon>
        <taxon>Gammaproteobacteria</taxon>
        <taxon>Cellvibrionales</taxon>
        <taxon>Cellvibrionaceae</taxon>
        <taxon>Marinagarivorans</taxon>
    </lineage>
</organism>
<evidence type="ECO:0000313" key="1">
    <source>
        <dbReference type="EMBL" id="BCD98140.1"/>
    </source>
</evidence>
<evidence type="ECO:0000313" key="2">
    <source>
        <dbReference type="Proteomes" id="UP001320119"/>
    </source>
</evidence>
<dbReference type="EMBL" id="AP023086">
    <property type="protein sequence ID" value="BCD98140.1"/>
    <property type="molecule type" value="Genomic_DNA"/>
</dbReference>
<dbReference type="Pfam" id="PF20112">
    <property type="entry name" value="DUF6502"/>
    <property type="match status" value="1"/>
</dbReference>
<accession>A0AAN1WIB9</accession>
<dbReference type="KEGG" id="marq:MARGE09_P2341"/>
<name>A0AAN1WIB9_9GAMM</name>
<protein>
    <submittedName>
        <fullName evidence="1">Uncharacterized protein</fullName>
    </submittedName>
</protein>